<accession>A0A1L3Z5N8</accession>
<gene>
    <name evidence="1" type="ORF">BMW22_04445</name>
</gene>
<dbReference type="RefSeq" id="WP_072637845.1">
    <property type="nucleotide sequence ID" value="NZ_CP018228.1"/>
</dbReference>
<protein>
    <submittedName>
        <fullName evidence="1">Uncharacterized protein</fullName>
    </submittedName>
</protein>
<dbReference type="Proteomes" id="UP000183050">
    <property type="component" value="Chromosome"/>
</dbReference>
<organism evidence="1 2">
    <name type="scientific">Rhizobium leguminosarum</name>
    <dbReference type="NCBI Taxonomy" id="384"/>
    <lineage>
        <taxon>Bacteria</taxon>
        <taxon>Pseudomonadati</taxon>
        <taxon>Pseudomonadota</taxon>
        <taxon>Alphaproteobacteria</taxon>
        <taxon>Hyphomicrobiales</taxon>
        <taxon>Rhizobiaceae</taxon>
        <taxon>Rhizobium/Agrobacterium group</taxon>
        <taxon>Rhizobium</taxon>
    </lineage>
</organism>
<dbReference type="AlphaFoldDB" id="A0A1L3Z5N8"/>
<sequence length="100" mass="11116">MTDKWLGTPPGILIPRLQLLLLDLERLSSPGGFADPDETVIIQNCILAQRSVPCLLGEMSGHPQIKDGPGITSELFFLDPKRKLARTLSRWYHFPHGLLG</sequence>
<reference evidence="1 2" key="1">
    <citation type="submission" date="2016-11" db="EMBL/GenBank/DDBJ databases">
        <title>Rhizobium leguminosarum bv. viciae strain Vaf12 isolated from Vavilovia formosa root nodules from Russia, Dagestan.</title>
        <authorList>
            <person name="Kimeklis A."/>
        </authorList>
    </citation>
    <scope>NUCLEOTIDE SEQUENCE [LARGE SCALE GENOMIC DNA]</scope>
    <source>
        <strain evidence="1 2">Vaf-108</strain>
    </source>
</reference>
<evidence type="ECO:0000313" key="1">
    <source>
        <dbReference type="EMBL" id="API50993.1"/>
    </source>
</evidence>
<dbReference type="EMBL" id="CP018228">
    <property type="protein sequence ID" value="API50993.1"/>
    <property type="molecule type" value="Genomic_DNA"/>
</dbReference>
<evidence type="ECO:0000313" key="2">
    <source>
        <dbReference type="Proteomes" id="UP000183050"/>
    </source>
</evidence>
<name>A0A1L3Z5N8_RHILE</name>
<proteinExistence type="predicted"/>